<evidence type="ECO:0000313" key="4">
    <source>
        <dbReference type="EMBL" id="PPR03148.1"/>
    </source>
</evidence>
<feature type="compositionally biased region" description="Basic residues" evidence="1">
    <location>
        <begin position="22"/>
        <end position="36"/>
    </location>
</feature>
<protein>
    <recommendedName>
        <fullName evidence="6">Ndc10 domain-containing protein</fullName>
    </recommendedName>
</protein>
<dbReference type="InterPro" id="IPR022210">
    <property type="entry name" value="TF_GCR1-like"/>
</dbReference>
<evidence type="ECO:0000313" key="5">
    <source>
        <dbReference type="Proteomes" id="UP000284842"/>
    </source>
</evidence>
<feature type="domain" description="Ndc10" evidence="3">
    <location>
        <begin position="310"/>
        <end position="622"/>
    </location>
</feature>
<dbReference type="InterPro" id="IPR031872">
    <property type="entry name" value="NDC10_II"/>
</dbReference>
<sequence length="1011" mass="114836">MAPSPSSSSKRRRFNAPAQHPSRSRVPQRRSSRHKVQQPQLISNPSKSSLLSFNLTTGIASRANPTVKQELLLDSALYTMAEPRDSSPLPIPDTTETPGIIPATFIPASLPTNHDAVQERAEEIMLKREAEYISNKDTKRAYSRHVKNYVTWWDNDQLKHKDKSSRVPAHPITASKVVVFLNYEFDRKKKSSGGDELDNTKVGVSSIKQAISGLDWYRRRHHRDPEYQACPEAQRSLREDPDVRRMEEMASAREPKRLEESQEEKAKGVLSKTFTEQELIRMSVDLLCKVKFVSKKRNKSKPVAKPNKHYKASIKTIHKALRNRAMLLFTTSMTLRGDDTRSILLSDIQIKDVPVVDISLDNLTKTLIVCSNEGKTNTTGRLDQHPAFRHRNPDLCAISALAYYLFARFHLMYPSTPNFVPKFKEDGEPKAGPYGFRDWYQLRLFARHDSQYEEMSSENHRQQFNDQKDELGLFHRQVTHVGRSFGASIAMERGASSDSARALGLWSQPGSFDVYVRSLPTDAMVALAGFNGRQPGSYFIARDVLEPPESLLSELFPWVEQEERNPSDRMIGNELAIDVQLAQLLDLLRYCRRVLLQDAAIQFQQNPDAPVFQYHPFTTSTFREFSTSATIIIRRAEDEYREALSGLNLPEKTISGVRGLIQANNIRQQEYIQELRAENRLLQQHLQHQNQKIDTLVTVHIQMADPQKRKRLQNVMQDAHETRPAEGPAVKRARYLDPLPLPNSNTGTHSDTSPTFEIVNTPDSIPESLPLATSVRVNIPRPKSPPFPALAPTASASTSTGSTWANSSDEGPPVASGSGRLYPWKMFPIHPGGDANLRASQMAALTTLEQKIGADKLRRLQHVFEWVADEWLPDFPSFFMPAVQVSPTREEIWMEHTEGINGRLSITMLKSIWDTRWRRGNSGIKAEGVRRTKLVKLVETLMRPISDNTDQPLQKKSWSVEEVFRFLNDEYPISSKSPHSHLRTFRSFITYLQKGGQALENEIIVKAINYA</sequence>
<dbReference type="GO" id="GO:0003677">
    <property type="term" value="F:DNA binding"/>
    <property type="evidence" value="ECO:0007669"/>
    <property type="project" value="InterPro"/>
</dbReference>
<dbReference type="InterPro" id="IPR038279">
    <property type="entry name" value="Ndc10_dom2_sf"/>
</dbReference>
<dbReference type="Pfam" id="PF12550">
    <property type="entry name" value="GCR1_C"/>
    <property type="match status" value="1"/>
</dbReference>
<dbReference type="InParanoid" id="A0A409YJH7"/>
<evidence type="ECO:0000259" key="2">
    <source>
        <dbReference type="Pfam" id="PF12550"/>
    </source>
</evidence>
<dbReference type="Pfam" id="PF16787">
    <property type="entry name" value="NDC10_II"/>
    <property type="match status" value="1"/>
</dbReference>
<reference evidence="4 5" key="1">
    <citation type="journal article" date="2018" name="Evol. Lett.">
        <title>Horizontal gene cluster transfer increased hallucinogenic mushroom diversity.</title>
        <authorList>
            <person name="Reynolds H.T."/>
            <person name="Vijayakumar V."/>
            <person name="Gluck-Thaler E."/>
            <person name="Korotkin H.B."/>
            <person name="Matheny P.B."/>
            <person name="Slot J.C."/>
        </authorList>
    </citation>
    <scope>NUCLEOTIDE SEQUENCE [LARGE SCALE GENOMIC DNA]</scope>
    <source>
        <strain evidence="4 5">2629</strain>
    </source>
</reference>
<dbReference type="InterPro" id="IPR011010">
    <property type="entry name" value="DNA_brk_join_enz"/>
</dbReference>
<feature type="compositionally biased region" description="Basic and acidic residues" evidence="1">
    <location>
        <begin position="235"/>
        <end position="264"/>
    </location>
</feature>
<evidence type="ECO:0000259" key="3">
    <source>
        <dbReference type="Pfam" id="PF16787"/>
    </source>
</evidence>
<evidence type="ECO:0000256" key="1">
    <source>
        <dbReference type="SAM" id="MobiDB-lite"/>
    </source>
</evidence>
<dbReference type="Proteomes" id="UP000284842">
    <property type="component" value="Unassembled WGS sequence"/>
</dbReference>
<feature type="region of interest" description="Disordered" evidence="1">
    <location>
        <begin position="783"/>
        <end position="815"/>
    </location>
</feature>
<proteinExistence type="predicted"/>
<organism evidence="4 5">
    <name type="scientific">Panaeolus cyanescens</name>
    <dbReference type="NCBI Taxonomy" id="181874"/>
    <lineage>
        <taxon>Eukaryota</taxon>
        <taxon>Fungi</taxon>
        <taxon>Dikarya</taxon>
        <taxon>Basidiomycota</taxon>
        <taxon>Agaricomycotina</taxon>
        <taxon>Agaricomycetes</taxon>
        <taxon>Agaricomycetidae</taxon>
        <taxon>Agaricales</taxon>
        <taxon>Agaricineae</taxon>
        <taxon>Galeropsidaceae</taxon>
        <taxon>Panaeolus</taxon>
    </lineage>
</organism>
<feature type="domain" description="Transcription activator GCR1-like" evidence="2">
    <location>
        <begin position="890"/>
        <end position="954"/>
    </location>
</feature>
<feature type="compositionally biased region" description="Low complexity" evidence="1">
    <location>
        <begin position="790"/>
        <end position="808"/>
    </location>
</feature>
<keyword evidence="5" id="KW-1185">Reference proteome</keyword>
<comment type="caution">
    <text evidence="4">The sequence shown here is derived from an EMBL/GenBank/DDBJ whole genome shotgun (WGS) entry which is preliminary data.</text>
</comment>
<dbReference type="OrthoDB" id="3264175at2759"/>
<accession>A0A409YJH7</accession>
<gene>
    <name evidence="4" type="ORF">CVT24_012765</name>
</gene>
<evidence type="ECO:0008006" key="6">
    <source>
        <dbReference type="Google" id="ProtNLM"/>
    </source>
</evidence>
<dbReference type="EMBL" id="NHTK01001095">
    <property type="protein sequence ID" value="PPR03148.1"/>
    <property type="molecule type" value="Genomic_DNA"/>
</dbReference>
<feature type="compositionally biased region" description="Polar residues" evidence="1">
    <location>
        <begin position="37"/>
        <end position="48"/>
    </location>
</feature>
<name>A0A409YJH7_9AGAR</name>
<feature type="region of interest" description="Disordered" evidence="1">
    <location>
        <begin position="230"/>
        <end position="264"/>
    </location>
</feature>
<dbReference type="Gene3D" id="1.10.443.20">
    <property type="entry name" value="Centromere DNA-binding protein complex CBF3 subunit, domain 2"/>
    <property type="match status" value="1"/>
</dbReference>
<feature type="region of interest" description="Disordered" evidence="1">
    <location>
        <begin position="1"/>
        <end position="48"/>
    </location>
</feature>
<dbReference type="SUPFAM" id="SSF56349">
    <property type="entry name" value="DNA breaking-rejoining enzymes"/>
    <property type="match status" value="1"/>
</dbReference>
<dbReference type="AlphaFoldDB" id="A0A409YJH7"/>